<feature type="compositionally biased region" description="Basic and acidic residues" evidence="1">
    <location>
        <begin position="148"/>
        <end position="163"/>
    </location>
</feature>
<feature type="compositionally biased region" description="Low complexity" evidence="1">
    <location>
        <begin position="271"/>
        <end position="283"/>
    </location>
</feature>
<sequence length="406" mass="44543">MRLSIFVHCVLLVTAATITVTETRTLLNTTSTAASTMSELDTYVTTTIFAPSVSASTFSREDSVDLPVEPLLTNQSSSEIVKSTVHHLGGIDMVPIHKQIDLAIDSNADDQETQQANHNNGNFDYQIKDSSDADVYSSSPYHLMPGYKGKDSPEEQAKLHHAESPAQPAQTPVGSIDKALPVTAESPQPSEQPYLVPKPVTISDEDTTFSASPVMDDVYLDQETLQWERLPSELTLEKLVKEPYKGREPDEIIDPPVHKIMTGHIPPAVRSSAPTTTSSTSTSEAAILSPTTDLESKGKQVIDGETNTGSSTPTSDMKDRKKDLFSQHKEATKKQLEKSRLMKRLKKSKGNGKKSSLFKSNKSPLSSKLAKLKPQKKMMGLVLQNGSSRAQWHKVWGILGFLVMLW</sequence>
<gene>
    <name evidence="3" type="ORF">CYFA0S_01e13971g</name>
</gene>
<feature type="compositionally biased region" description="Polar residues" evidence="1">
    <location>
        <begin position="305"/>
        <end position="315"/>
    </location>
</feature>
<protein>
    <submittedName>
        <fullName evidence="3">CYFA0S01e13971g1_1</fullName>
    </submittedName>
</protein>
<feature type="region of interest" description="Disordered" evidence="1">
    <location>
        <begin position="265"/>
        <end position="367"/>
    </location>
</feature>
<feature type="compositionally biased region" description="Basic and acidic residues" evidence="1">
    <location>
        <begin position="316"/>
        <end position="340"/>
    </location>
</feature>
<dbReference type="EMBL" id="LK052886">
    <property type="protein sequence ID" value="CDR37642.1"/>
    <property type="molecule type" value="Genomic_DNA"/>
</dbReference>
<evidence type="ECO:0000256" key="2">
    <source>
        <dbReference type="SAM" id="SignalP"/>
    </source>
</evidence>
<dbReference type="AlphaFoldDB" id="A0A061AJ78"/>
<feature type="compositionally biased region" description="Low complexity" evidence="1">
    <location>
        <begin position="353"/>
        <end position="367"/>
    </location>
</feature>
<accession>A0A061AJ78</accession>
<feature type="compositionally biased region" description="Basic residues" evidence="1">
    <location>
        <begin position="341"/>
        <end position="352"/>
    </location>
</feature>
<feature type="signal peptide" evidence="2">
    <location>
        <begin position="1"/>
        <end position="15"/>
    </location>
</feature>
<evidence type="ECO:0000313" key="3">
    <source>
        <dbReference type="EMBL" id="CDR37642.1"/>
    </source>
</evidence>
<feature type="chain" id="PRO_5012791215" evidence="2">
    <location>
        <begin position="16"/>
        <end position="406"/>
    </location>
</feature>
<evidence type="ECO:0000256" key="1">
    <source>
        <dbReference type="SAM" id="MobiDB-lite"/>
    </source>
</evidence>
<feature type="region of interest" description="Disordered" evidence="1">
    <location>
        <begin position="134"/>
        <end position="174"/>
    </location>
</feature>
<keyword evidence="2" id="KW-0732">Signal</keyword>
<organism evidence="3">
    <name type="scientific">Cyberlindnera fabianii</name>
    <name type="common">Yeast</name>
    <name type="synonym">Hansenula fabianii</name>
    <dbReference type="NCBI Taxonomy" id="36022"/>
    <lineage>
        <taxon>Eukaryota</taxon>
        <taxon>Fungi</taxon>
        <taxon>Dikarya</taxon>
        <taxon>Ascomycota</taxon>
        <taxon>Saccharomycotina</taxon>
        <taxon>Saccharomycetes</taxon>
        <taxon>Phaffomycetales</taxon>
        <taxon>Phaffomycetaceae</taxon>
        <taxon>Cyberlindnera</taxon>
    </lineage>
</organism>
<dbReference type="VEuPathDB" id="FungiDB:BON22_0233"/>
<proteinExistence type="predicted"/>
<name>A0A061AJ78_CYBFA</name>
<reference evidence="3" key="1">
    <citation type="journal article" date="2014" name="Genome Announc.">
        <title>Genome sequence of the yeast Cyberlindnera fabianii (Hansenula fabianii).</title>
        <authorList>
            <person name="Freel K.C."/>
            <person name="Sarilar V."/>
            <person name="Neuveglise C."/>
            <person name="Devillers H."/>
            <person name="Friedrich A."/>
            <person name="Schacherer J."/>
        </authorList>
    </citation>
    <scope>NUCLEOTIDE SEQUENCE</scope>
    <source>
        <strain evidence="3">YJS4271</strain>
    </source>
</reference>